<name>M9LYH4_PSEA3</name>
<sequence>MIPHFVAIASLSLSKSRGWERLLLD</sequence>
<organism evidence="1 2">
    <name type="scientific">Pseudozyma antarctica (strain T-34)</name>
    <name type="common">Yeast</name>
    <name type="synonym">Candida antarctica</name>
    <dbReference type="NCBI Taxonomy" id="1151754"/>
    <lineage>
        <taxon>Eukaryota</taxon>
        <taxon>Fungi</taxon>
        <taxon>Dikarya</taxon>
        <taxon>Basidiomycota</taxon>
        <taxon>Ustilaginomycotina</taxon>
        <taxon>Ustilaginomycetes</taxon>
        <taxon>Ustilaginales</taxon>
        <taxon>Ustilaginaceae</taxon>
        <taxon>Moesziomyces</taxon>
    </lineage>
</organism>
<protein>
    <submittedName>
        <fullName evidence="1">Apoptosis inhibitor IAP1 and related BIR domain proteins</fullName>
    </submittedName>
</protein>
<reference evidence="2" key="1">
    <citation type="journal article" date="2013" name="Genome Announc.">
        <title>Genome sequence of the basidiomycetous yeast Pseudozyma antarctica T-34, a producer of the glycolipid biosurfactants mannosylerythritol lipids.</title>
        <authorList>
            <person name="Morita T."/>
            <person name="Koike H."/>
            <person name="Koyama Y."/>
            <person name="Hagiwara H."/>
            <person name="Ito E."/>
            <person name="Fukuoka T."/>
            <person name="Imura T."/>
            <person name="Machida M."/>
            <person name="Kitamoto D."/>
        </authorList>
    </citation>
    <scope>NUCLEOTIDE SEQUENCE [LARGE SCALE GENOMIC DNA]</scope>
    <source>
        <strain evidence="2">T-34</strain>
    </source>
</reference>
<feature type="non-terminal residue" evidence="1">
    <location>
        <position position="1"/>
    </location>
</feature>
<evidence type="ECO:0000313" key="1">
    <source>
        <dbReference type="EMBL" id="GAC75849.1"/>
    </source>
</evidence>
<accession>M9LYH4</accession>
<proteinExistence type="predicted"/>
<evidence type="ECO:0000313" key="2">
    <source>
        <dbReference type="Proteomes" id="UP000011976"/>
    </source>
</evidence>
<dbReference type="EMBL" id="DF196784">
    <property type="protein sequence ID" value="GAC75849.1"/>
    <property type="molecule type" value="Genomic_DNA"/>
</dbReference>
<dbReference type="AlphaFoldDB" id="M9LYH4"/>
<dbReference type="Proteomes" id="UP000011976">
    <property type="component" value="Unassembled WGS sequence"/>
</dbReference>
<gene>
    <name evidence="1" type="ORF">PANT_18c00090</name>
</gene>